<dbReference type="WBParaSite" id="HPLM_0002112701-mRNA-1">
    <property type="protein sequence ID" value="HPLM_0002112701-mRNA-1"/>
    <property type="gene ID" value="HPLM_0002112701"/>
</dbReference>
<protein>
    <submittedName>
        <fullName evidence="3">Reverse transcriptase domain-containing protein</fullName>
    </submittedName>
</protein>
<reference evidence="3" key="1">
    <citation type="submission" date="2017-02" db="UniProtKB">
        <authorList>
            <consortium name="WormBaseParasite"/>
        </authorList>
    </citation>
    <scope>IDENTIFICATION</scope>
</reference>
<accession>A0A0N4X9T2</accession>
<reference evidence="1 2" key="2">
    <citation type="submission" date="2018-11" db="EMBL/GenBank/DDBJ databases">
        <authorList>
            <consortium name="Pathogen Informatics"/>
        </authorList>
    </citation>
    <scope>NUCLEOTIDE SEQUENCE [LARGE SCALE GENOMIC DNA]</scope>
    <source>
        <strain evidence="1 2">MHpl1</strain>
    </source>
</reference>
<gene>
    <name evidence="1" type="ORF">HPLM_LOCUS21116</name>
</gene>
<sequence>MLILFAYTHARLGLASKTGVPDKTQQVPSKAQMLSGEALVKYVNENQILFKAKITPASHEVKYKLMDLKFKRQVSEEVVDDDSGIDIDIPERTFNTVEAETVIEALGNKVVPTQYIRVLHDIVLITPTIEQAKRMLAELDSVCGKIGLRLNLTKTMF</sequence>
<dbReference type="Proteomes" id="UP000268014">
    <property type="component" value="Unassembled WGS sequence"/>
</dbReference>
<organism evidence="3">
    <name type="scientific">Haemonchus placei</name>
    <name type="common">Barber's pole worm</name>
    <dbReference type="NCBI Taxonomy" id="6290"/>
    <lineage>
        <taxon>Eukaryota</taxon>
        <taxon>Metazoa</taxon>
        <taxon>Ecdysozoa</taxon>
        <taxon>Nematoda</taxon>
        <taxon>Chromadorea</taxon>
        <taxon>Rhabditida</taxon>
        <taxon>Rhabditina</taxon>
        <taxon>Rhabditomorpha</taxon>
        <taxon>Strongyloidea</taxon>
        <taxon>Trichostrongylidae</taxon>
        <taxon>Haemonchus</taxon>
    </lineage>
</organism>
<evidence type="ECO:0000313" key="1">
    <source>
        <dbReference type="EMBL" id="VDO87990.1"/>
    </source>
</evidence>
<keyword evidence="2" id="KW-1185">Reference proteome</keyword>
<dbReference type="AlphaFoldDB" id="A0A0N4X9T2"/>
<dbReference type="OrthoDB" id="5867844at2759"/>
<evidence type="ECO:0000313" key="3">
    <source>
        <dbReference type="WBParaSite" id="HPLM_0002112701-mRNA-1"/>
    </source>
</evidence>
<name>A0A0N4X9T2_HAEPC</name>
<proteinExistence type="predicted"/>
<evidence type="ECO:0000313" key="2">
    <source>
        <dbReference type="Proteomes" id="UP000268014"/>
    </source>
</evidence>
<dbReference type="EMBL" id="UZAF01022984">
    <property type="protein sequence ID" value="VDO87990.1"/>
    <property type="molecule type" value="Genomic_DNA"/>
</dbReference>